<dbReference type="Proteomes" id="UP000230233">
    <property type="component" value="Chromosome II"/>
</dbReference>
<dbReference type="PANTHER" id="PTHR21503">
    <property type="entry name" value="F-BOX-CONTAINING HYPOTHETICAL PROTEIN C.ELEGANS"/>
    <property type="match status" value="1"/>
</dbReference>
<evidence type="ECO:0000313" key="3">
    <source>
        <dbReference type="Proteomes" id="UP000230233"/>
    </source>
</evidence>
<dbReference type="PROSITE" id="PS50181">
    <property type="entry name" value="FBOX"/>
    <property type="match status" value="1"/>
</dbReference>
<accession>A0A2G5UXC5</accession>
<dbReference type="AlphaFoldDB" id="A0A2G5UXC5"/>
<organism evidence="2 3">
    <name type="scientific">Caenorhabditis nigoni</name>
    <dbReference type="NCBI Taxonomy" id="1611254"/>
    <lineage>
        <taxon>Eukaryota</taxon>
        <taxon>Metazoa</taxon>
        <taxon>Ecdysozoa</taxon>
        <taxon>Nematoda</taxon>
        <taxon>Chromadorea</taxon>
        <taxon>Rhabditida</taxon>
        <taxon>Rhabditina</taxon>
        <taxon>Rhabditomorpha</taxon>
        <taxon>Rhabditoidea</taxon>
        <taxon>Rhabditidae</taxon>
        <taxon>Peloderinae</taxon>
        <taxon>Caenorhabditis</taxon>
    </lineage>
</organism>
<feature type="domain" description="F-box" evidence="1">
    <location>
        <begin position="1"/>
        <end position="48"/>
    </location>
</feature>
<dbReference type="SMART" id="SM00256">
    <property type="entry name" value="FBOX"/>
    <property type="match status" value="1"/>
</dbReference>
<reference evidence="3" key="1">
    <citation type="submission" date="2017-10" db="EMBL/GenBank/DDBJ databases">
        <title>Rapid genome shrinkage in a self-fertile nematode reveals novel sperm competition proteins.</title>
        <authorList>
            <person name="Yin D."/>
            <person name="Schwarz E.M."/>
            <person name="Thomas C.G."/>
            <person name="Felde R.L."/>
            <person name="Korf I.F."/>
            <person name="Cutter A.D."/>
            <person name="Schartner C.M."/>
            <person name="Ralston E.J."/>
            <person name="Meyer B.J."/>
            <person name="Haag E.S."/>
        </authorList>
    </citation>
    <scope>NUCLEOTIDE SEQUENCE [LARGE SCALE GENOMIC DNA]</scope>
    <source>
        <strain evidence="3">JU1422</strain>
    </source>
</reference>
<evidence type="ECO:0000259" key="1">
    <source>
        <dbReference type="PROSITE" id="PS50181"/>
    </source>
</evidence>
<dbReference type="InterPro" id="IPR001810">
    <property type="entry name" value="F-box_dom"/>
</dbReference>
<proteinExistence type="predicted"/>
<comment type="caution">
    <text evidence="2">The sequence shown here is derived from an EMBL/GenBank/DDBJ whole genome shotgun (WGS) entry which is preliminary data.</text>
</comment>
<dbReference type="PANTHER" id="PTHR21503:SF8">
    <property type="entry name" value="F-BOX ASSOCIATED DOMAIN-CONTAINING PROTEIN-RELATED"/>
    <property type="match status" value="1"/>
</dbReference>
<keyword evidence="3" id="KW-1185">Reference proteome</keyword>
<dbReference type="EMBL" id="PDUG01000002">
    <property type="protein sequence ID" value="PIC44163.1"/>
    <property type="molecule type" value="Genomic_DNA"/>
</dbReference>
<name>A0A2G5UXC5_9PELO</name>
<protein>
    <recommendedName>
        <fullName evidence="1">F-box domain-containing protein</fullName>
    </recommendedName>
</protein>
<sequence length="353" mass="41588">MKLLKYPYVIQNEILDNLNYSDLFLLSLVSKNIRKLVKSSQKAKFKNVTSIVYDSCNMDQPLVYIDYKMFAILKFSKYEETENVQFQLSISGKKIDFRLSDHHYCPVALFHPYERESVIESIHNYFLDFFGTSVEYQWRTENYERSIPRLQNLAVCIQFHSLRRYTDMKNVDKFFSSCPIWKSIDIGCWTFESLSSESESRLYQAESIRICQYDRKLPPVLRNFQGKQAVLDCYLCEVSDLIEFVKRWKSGEAYQNLEHLKITTLREEIPRSGTLTAIGARLIDTSRRPPAHTLSKRFFKYAFKPNTDPIISHSYVVRDSDNRVASVLIQGKTLSFGVWDKTEEEFLRMMDQL</sequence>
<gene>
    <name evidence="2" type="primary">Cnig_chr_II.g4627</name>
    <name evidence="2" type="ORF">B9Z55_004627</name>
</gene>
<evidence type="ECO:0000313" key="2">
    <source>
        <dbReference type="EMBL" id="PIC44163.1"/>
    </source>
</evidence>
<dbReference type="Pfam" id="PF00646">
    <property type="entry name" value="F-box"/>
    <property type="match status" value="1"/>
</dbReference>